<evidence type="ECO:0000313" key="3">
    <source>
        <dbReference type="EMBL" id="WRL64984.1"/>
    </source>
</evidence>
<proteinExistence type="predicted"/>
<dbReference type="EMBL" id="CP141261">
    <property type="protein sequence ID" value="WRL64984.1"/>
    <property type="molecule type" value="Genomic_DNA"/>
</dbReference>
<name>A0ABZ1B6G9_9ACTN</name>
<accession>A0ABZ1B6G9</accession>
<keyword evidence="4" id="KW-1185">Reference proteome</keyword>
<protein>
    <submittedName>
        <fullName evidence="3">Uncharacterized protein</fullName>
    </submittedName>
</protein>
<evidence type="ECO:0000256" key="1">
    <source>
        <dbReference type="SAM" id="Coils"/>
    </source>
</evidence>
<evidence type="ECO:0000256" key="2">
    <source>
        <dbReference type="SAM" id="MobiDB-lite"/>
    </source>
</evidence>
<sequence>MATECIGERPRREHGTRNQRGEEKVQEAAATVLRRGLVGGDSAFTPGSPVWTAQAAAELERAFVDNPDLGPGSFLEKLRGQLAGCSPVALQLAAELQYLSVLPLSDLKVDTKRDRIRRPLSLTAEPVTVPPDLDSALSSGVFNGGMGYKVQVWNQFGVLISFVRAWTELPTSERQRLACDPWAFRDLLQSTPGSKPAGQRHALAYLAFPDVFEPIISDEHKRKIRSAFADVVAPTGDLDRDLLALRDHFEQATGEPFDWYQPPYRDKWLPQSQSGTAAPLQEGVAGPGASVQGTSLVPSWLAEGWISLAATHLPAVDGGTAHEELKRLVDENYGHVSYSQRDQKVDEFHAFLTRMQPGDLVATTDKGALYVGEVDGDVEYRAAETLSRLRRPVRWDNPGEGVDFTDLPATLSAKLQSQHELLDLTAQLAELEELVDRNEAAAPWQRSSYPT</sequence>
<organism evidence="3 4">
    <name type="scientific">Blastococcus brunescens</name>
    <dbReference type="NCBI Taxonomy" id="1564165"/>
    <lineage>
        <taxon>Bacteria</taxon>
        <taxon>Bacillati</taxon>
        <taxon>Actinomycetota</taxon>
        <taxon>Actinomycetes</taxon>
        <taxon>Geodermatophilales</taxon>
        <taxon>Geodermatophilaceae</taxon>
        <taxon>Blastococcus</taxon>
    </lineage>
</organism>
<feature type="coiled-coil region" evidence="1">
    <location>
        <begin position="414"/>
        <end position="441"/>
    </location>
</feature>
<dbReference type="RefSeq" id="WP_324276308.1">
    <property type="nucleotide sequence ID" value="NZ_CP141261.1"/>
</dbReference>
<dbReference type="Proteomes" id="UP001324287">
    <property type="component" value="Chromosome"/>
</dbReference>
<keyword evidence="1" id="KW-0175">Coiled coil</keyword>
<gene>
    <name evidence="3" type="ORF">U6N30_04525</name>
</gene>
<evidence type="ECO:0000313" key="4">
    <source>
        <dbReference type="Proteomes" id="UP001324287"/>
    </source>
</evidence>
<feature type="region of interest" description="Disordered" evidence="2">
    <location>
        <begin position="1"/>
        <end position="24"/>
    </location>
</feature>
<reference evidence="3 4" key="1">
    <citation type="submission" date="2023-12" db="EMBL/GenBank/DDBJ databases">
        <title>Blastococcus brunescens sp. nov., an actonobacterium isolated from sandstone collected in sahara desert.</title>
        <authorList>
            <person name="Gtari M."/>
            <person name="Ghodhbane F."/>
        </authorList>
    </citation>
    <scope>NUCLEOTIDE SEQUENCE [LARGE SCALE GENOMIC DNA]</scope>
    <source>
        <strain evidence="3 4">BMG 8361</strain>
    </source>
</reference>